<keyword evidence="2 6" id="KW-0812">Transmembrane</keyword>
<feature type="transmembrane region" description="Helical" evidence="6">
    <location>
        <begin position="39"/>
        <end position="60"/>
    </location>
</feature>
<proteinExistence type="predicted"/>
<keyword evidence="9" id="KW-1185">Reference proteome</keyword>
<evidence type="ECO:0000256" key="2">
    <source>
        <dbReference type="ARBA" id="ARBA00022692"/>
    </source>
</evidence>
<feature type="domain" description="MARVEL" evidence="7">
    <location>
        <begin position="11"/>
        <end position="125"/>
    </location>
</feature>
<organism evidence="8 9">
    <name type="scientific">Aspergillus cavernicola</name>
    <dbReference type="NCBI Taxonomy" id="176166"/>
    <lineage>
        <taxon>Eukaryota</taxon>
        <taxon>Fungi</taxon>
        <taxon>Dikarya</taxon>
        <taxon>Ascomycota</taxon>
        <taxon>Pezizomycotina</taxon>
        <taxon>Eurotiomycetes</taxon>
        <taxon>Eurotiomycetidae</taxon>
        <taxon>Eurotiales</taxon>
        <taxon>Aspergillaceae</taxon>
        <taxon>Aspergillus</taxon>
        <taxon>Aspergillus subgen. Nidulantes</taxon>
    </lineage>
</organism>
<evidence type="ECO:0000256" key="1">
    <source>
        <dbReference type="ARBA" id="ARBA00004141"/>
    </source>
</evidence>
<evidence type="ECO:0000313" key="9">
    <source>
        <dbReference type="Proteomes" id="UP001610335"/>
    </source>
</evidence>
<keyword evidence="4 6" id="KW-0472">Membrane</keyword>
<evidence type="ECO:0000259" key="7">
    <source>
        <dbReference type="Pfam" id="PF01284"/>
    </source>
</evidence>
<feature type="region of interest" description="Disordered" evidence="5">
    <location>
        <begin position="159"/>
        <end position="179"/>
    </location>
</feature>
<reference evidence="8 9" key="1">
    <citation type="submission" date="2024-07" db="EMBL/GenBank/DDBJ databases">
        <title>Section-level genome sequencing and comparative genomics of Aspergillus sections Usti and Cavernicolus.</title>
        <authorList>
            <consortium name="Lawrence Berkeley National Laboratory"/>
            <person name="Nybo J.L."/>
            <person name="Vesth T.C."/>
            <person name="Theobald S."/>
            <person name="Frisvad J.C."/>
            <person name="Larsen T.O."/>
            <person name="Kjaerboelling I."/>
            <person name="Rothschild-Mancinelli K."/>
            <person name="Lyhne E.K."/>
            <person name="Kogle M.E."/>
            <person name="Barry K."/>
            <person name="Clum A."/>
            <person name="Na H."/>
            <person name="Ledsgaard L."/>
            <person name="Lin J."/>
            <person name="Lipzen A."/>
            <person name="Kuo A."/>
            <person name="Riley R."/>
            <person name="Mondo S."/>
            <person name="LaButti K."/>
            <person name="Haridas S."/>
            <person name="Pangalinan J."/>
            <person name="Salamov A.A."/>
            <person name="Simmons B.A."/>
            <person name="Magnuson J.K."/>
            <person name="Chen J."/>
            <person name="Drula E."/>
            <person name="Henrissat B."/>
            <person name="Wiebenga A."/>
            <person name="Lubbers R.J."/>
            <person name="Gomes A.C."/>
            <person name="Makela M.R."/>
            <person name="Stajich J."/>
            <person name="Grigoriev I.V."/>
            <person name="Mortensen U.H."/>
            <person name="De vries R.P."/>
            <person name="Baker S.E."/>
            <person name="Andersen M.R."/>
        </authorList>
    </citation>
    <scope>NUCLEOTIDE SEQUENCE [LARGE SCALE GENOMIC DNA]</scope>
    <source>
        <strain evidence="8 9">CBS 600.67</strain>
    </source>
</reference>
<dbReference type="PANTHER" id="PTHR39608:SF2">
    <property type="entry name" value="MARVEL DOMAIN-CONTAINING PROTEIN"/>
    <property type="match status" value="1"/>
</dbReference>
<feature type="transmembrane region" description="Helical" evidence="6">
    <location>
        <begin position="118"/>
        <end position="141"/>
    </location>
</feature>
<dbReference type="Proteomes" id="UP001610335">
    <property type="component" value="Unassembled WGS sequence"/>
</dbReference>
<comment type="caution">
    <text evidence="8">The sequence shown here is derived from an EMBL/GenBank/DDBJ whole genome shotgun (WGS) entry which is preliminary data.</text>
</comment>
<evidence type="ECO:0000256" key="3">
    <source>
        <dbReference type="ARBA" id="ARBA00022989"/>
    </source>
</evidence>
<feature type="transmembrane region" description="Helical" evidence="6">
    <location>
        <begin position="72"/>
        <end position="92"/>
    </location>
</feature>
<protein>
    <submittedName>
        <fullName evidence="8">Membrane-associating domain-containing protein</fullName>
    </submittedName>
</protein>
<evidence type="ECO:0000313" key="8">
    <source>
        <dbReference type="EMBL" id="KAL2832572.1"/>
    </source>
</evidence>
<dbReference type="EMBL" id="JBFXLS010000006">
    <property type="protein sequence ID" value="KAL2832572.1"/>
    <property type="molecule type" value="Genomic_DNA"/>
</dbReference>
<accession>A0ABR4J0F2</accession>
<evidence type="ECO:0000256" key="5">
    <source>
        <dbReference type="SAM" id="MobiDB-lite"/>
    </source>
</evidence>
<evidence type="ECO:0000256" key="4">
    <source>
        <dbReference type="ARBA" id="ARBA00023136"/>
    </source>
</evidence>
<dbReference type="Pfam" id="PF01284">
    <property type="entry name" value="MARVEL"/>
    <property type="match status" value="1"/>
</dbReference>
<gene>
    <name evidence="8" type="ORF">BDW59DRAFT_157394</name>
</gene>
<comment type="subcellular location">
    <subcellularLocation>
        <location evidence="1">Membrane</location>
        <topology evidence="1">Multi-pass membrane protein</topology>
    </subcellularLocation>
</comment>
<keyword evidence="3 6" id="KW-1133">Transmembrane helix</keyword>
<dbReference type="InterPro" id="IPR008253">
    <property type="entry name" value="Marvel"/>
</dbReference>
<name>A0ABR4J0F2_9EURO</name>
<feature type="transmembrane region" description="Helical" evidence="6">
    <location>
        <begin position="12"/>
        <end position="33"/>
    </location>
</feature>
<sequence>MPSQALTRPLMLVIRSLQWASAVIVMGLTSYFISKGPRGQHLIYQEVISVISVVFFLPAFLSPFMPRILSRFVFFIDVVFSYLWLTAFIFAAQDYNWRNCYFNSPPFMGCGRKRANEAFIFLALIKLMRIPSIFTFFGMLLELYSLWSYRRENATPVIEKHPPHDGPAAPHDGPVTSVP</sequence>
<evidence type="ECO:0000256" key="6">
    <source>
        <dbReference type="SAM" id="Phobius"/>
    </source>
</evidence>
<feature type="compositionally biased region" description="Low complexity" evidence="5">
    <location>
        <begin position="166"/>
        <end position="179"/>
    </location>
</feature>
<dbReference type="PANTHER" id="PTHR39608">
    <property type="entry name" value="INTEGRAL MEMBRANE PROTEIN (AFU_ORTHOLOGUE AFUA_5G08640)"/>
    <property type="match status" value="1"/>
</dbReference>